<dbReference type="Gene3D" id="3.30.530.20">
    <property type="match status" value="1"/>
</dbReference>
<dbReference type="Pfam" id="PF10604">
    <property type="entry name" value="Polyketide_cyc2"/>
    <property type="match status" value="1"/>
</dbReference>
<dbReference type="PANTHER" id="PTHR39332">
    <property type="entry name" value="BLL4707 PROTEIN"/>
    <property type="match status" value="1"/>
</dbReference>
<name>A0AAC9K7D2_9PROT</name>
<accession>A0AAC9K7D2</accession>
<evidence type="ECO:0000313" key="3">
    <source>
        <dbReference type="Proteomes" id="UP000182373"/>
    </source>
</evidence>
<protein>
    <recommendedName>
        <fullName evidence="4">SRPBCC family protein</fullName>
    </recommendedName>
</protein>
<dbReference type="Proteomes" id="UP000182373">
    <property type="component" value="Chromosome"/>
</dbReference>
<dbReference type="AlphaFoldDB" id="A0AAC9K7D2"/>
<feature type="chain" id="PRO_5042003451" description="SRPBCC family protein" evidence="1">
    <location>
        <begin position="22"/>
        <end position="157"/>
    </location>
</feature>
<proteinExistence type="predicted"/>
<dbReference type="PANTHER" id="PTHR39332:SF7">
    <property type="entry name" value="SRPBCC FAMILY PROTEIN"/>
    <property type="match status" value="1"/>
</dbReference>
<dbReference type="RefSeq" id="WP_072572689.1">
    <property type="nucleotide sequence ID" value="NZ_CP018191.1"/>
</dbReference>
<sequence length="157" mass="16345">MLKRIILPAAIASLIATPALAVDVTKSIHIAASPAKVWSTIGKFCGIATWHPAVTKCELVDVAGAEQRTLSLKGGGTIVEQQVDRNDAKKSYTYTIQESPLPVANYKSTISVTPARGGSEVTWVGHFDAKGASDAEAAKVIAGIYEGGLAGIAKKAK</sequence>
<keyword evidence="1" id="KW-0732">Signal</keyword>
<evidence type="ECO:0000256" key="1">
    <source>
        <dbReference type="SAM" id="SignalP"/>
    </source>
</evidence>
<organism evidence="2 3">
    <name type="scientific">Granulibacter bethesdensis</name>
    <dbReference type="NCBI Taxonomy" id="364410"/>
    <lineage>
        <taxon>Bacteria</taxon>
        <taxon>Pseudomonadati</taxon>
        <taxon>Pseudomonadota</taxon>
        <taxon>Alphaproteobacteria</taxon>
        <taxon>Acetobacterales</taxon>
        <taxon>Acetobacteraceae</taxon>
        <taxon>Granulibacter</taxon>
    </lineage>
</organism>
<dbReference type="SUPFAM" id="SSF55961">
    <property type="entry name" value="Bet v1-like"/>
    <property type="match status" value="1"/>
</dbReference>
<feature type="signal peptide" evidence="1">
    <location>
        <begin position="1"/>
        <end position="21"/>
    </location>
</feature>
<dbReference type="InterPro" id="IPR019587">
    <property type="entry name" value="Polyketide_cyclase/dehydratase"/>
</dbReference>
<dbReference type="EMBL" id="CP018191">
    <property type="protein sequence ID" value="APH54706.1"/>
    <property type="molecule type" value="Genomic_DNA"/>
</dbReference>
<evidence type="ECO:0008006" key="4">
    <source>
        <dbReference type="Google" id="ProtNLM"/>
    </source>
</evidence>
<dbReference type="InterPro" id="IPR023393">
    <property type="entry name" value="START-like_dom_sf"/>
</dbReference>
<evidence type="ECO:0000313" key="2">
    <source>
        <dbReference type="EMBL" id="APH54706.1"/>
    </source>
</evidence>
<gene>
    <name evidence="2" type="ORF">GbCGDNIH9_1407</name>
</gene>
<dbReference type="CDD" id="cd07821">
    <property type="entry name" value="PYR_PYL_RCAR_like"/>
    <property type="match status" value="1"/>
</dbReference>
<reference evidence="3" key="1">
    <citation type="submission" date="2016-11" db="EMBL/GenBank/DDBJ databases">
        <title>Comparative genomic and phenotypic analysis of Granulibacter bethesdensis clinical isolates from patients with chronic granulomatous disease.</title>
        <authorList>
            <person name="Zarember K.A."/>
            <person name="Porcella S.F."/>
            <person name="Chu J."/>
            <person name="Ding L."/>
            <person name="Dahlstrom E."/>
            <person name="Barbian K."/>
            <person name="Martens C."/>
            <person name="Sykora L."/>
            <person name="Kramer S."/>
            <person name="Pettinato A.M."/>
            <person name="Hong H."/>
            <person name="Wald G."/>
            <person name="Berg L.J."/>
            <person name="Rogge L.S."/>
            <person name="Greenberg D.E."/>
            <person name="Falcone E.L."/>
            <person name="Neves J.F."/>
            <person name="Simoes M.J."/>
            <person name="Casal M."/>
            <person name="Rodriguez-Lopez F.C."/>
            <person name="Zelazny A."/>
            <person name="Gallin J.I."/>
            <person name="Holland S.M."/>
        </authorList>
    </citation>
    <scope>NUCLEOTIDE SEQUENCE [LARGE SCALE GENOMIC DNA]</scope>
    <source>
        <strain evidence="3">NIH9.1</strain>
    </source>
</reference>